<dbReference type="InterPro" id="IPR052155">
    <property type="entry name" value="Biofilm_reg_signaling"/>
</dbReference>
<dbReference type="EMBL" id="CP000527">
    <property type="protein sequence ID" value="ABM27336.1"/>
    <property type="molecule type" value="Genomic_DNA"/>
</dbReference>
<protein>
    <submittedName>
        <fullName evidence="4">Diguanylate cyclase/phosphodiesterase with PAS/PAC sensor(S)</fullName>
    </submittedName>
</protein>
<dbReference type="Pfam" id="PF00563">
    <property type="entry name" value="EAL"/>
    <property type="match status" value="1"/>
</dbReference>
<proteinExistence type="predicted"/>
<dbReference type="CDD" id="cd01949">
    <property type="entry name" value="GGDEF"/>
    <property type="match status" value="1"/>
</dbReference>
<dbReference type="SUPFAM" id="SSF55785">
    <property type="entry name" value="PYP-like sensor domain (PAS domain)"/>
    <property type="match status" value="1"/>
</dbReference>
<sequence>MPDGVPGAVSAVASATPGTESLPSPFDILADHLADWECWESPEGRVHFVTPACQRISGFGIDNFRAHHLFIEGLIHPDDLPAWRRHREMLTAGLPKAEVEIRIRTAEGGEKWLAVTSRNLTDGHGEPLGIRSSLRDITDRKMVLSQLRHQAWHDPLTGLPNRALCLDRLDRALGRLARGNGELCAVVFLDLDRFKLVNDTLGNAAGDRVLRETARRLGTATRSTDTVSRLGSDEFIILIEDLRGEDEARATLGRLREAQRAPFDIDGRHLRVTASMGVVLARGGNADEVLRNANIAMHHAKEHGGDAASFFHASMLEEALDLMQLEIDLHRALENDEFFLVYQPIVSVVDRRITGFEALLRWRHPERGVVGPDAFIALAEHSGLIHLLGRKALDEACRTLAKWRRVDQLFDGLTMHVNLSARQLSQTHIVEQVAEALRDSCLPPHLLKLEVTETMLMENPDYANAVLCRLRDIGVGVCVDDFGTGYSSLSYLQRFPIDTLKVDRSFVSRMTREPGQFKIVQAVIALAHSLGLEVVAEGVEDEEQRIMLLGLACRYAQGFLFAKPLAAEDVPAHVTG</sequence>
<feature type="domain" description="PAC" evidence="1">
    <location>
        <begin position="97"/>
        <end position="149"/>
    </location>
</feature>
<evidence type="ECO:0000259" key="1">
    <source>
        <dbReference type="PROSITE" id="PS50113"/>
    </source>
</evidence>
<name>A0A0H3A5N3_NITV4</name>
<dbReference type="PROSITE" id="PS50887">
    <property type="entry name" value="GGDEF"/>
    <property type="match status" value="1"/>
</dbReference>
<dbReference type="Pfam" id="PF00990">
    <property type="entry name" value="GGDEF"/>
    <property type="match status" value="1"/>
</dbReference>
<dbReference type="PANTHER" id="PTHR44757:SF2">
    <property type="entry name" value="BIOFILM ARCHITECTURE MAINTENANCE PROTEIN MBAA"/>
    <property type="match status" value="1"/>
</dbReference>
<dbReference type="AlphaFoldDB" id="A0A0H3A5N3"/>
<dbReference type="InterPro" id="IPR000014">
    <property type="entry name" value="PAS"/>
</dbReference>
<evidence type="ECO:0000313" key="4">
    <source>
        <dbReference type="EMBL" id="ABM27336.1"/>
    </source>
</evidence>
<dbReference type="Gene3D" id="3.30.450.20">
    <property type="entry name" value="PAS domain"/>
    <property type="match status" value="1"/>
</dbReference>
<dbReference type="PROSITE" id="PS50113">
    <property type="entry name" value="PAC"/>
    <property type="match status" value="1"/>
</dbReference>
<dbReference type="InterPro" id="IPR035965">
    <property type="entry name" value="PAS-like_dom_sf"/>
</dbReference>
<dbReference type="Proteomes" id="UP000009173">
    <property type="component" value="Chromosome"/>
</dbReference>
<dbReference type="InterPro" id="IPR035919">
    <property type="entry name" value="EAL_sf"/>
</dbReference>
<dbReference type="KEGG" id="dvl:Dvul_0313"/>
<dbReference type="SUPFAM" id="SSF55073">
    <property type="entry name" value="Nucleotide cyclase"/>
    <property type="match status" value="1"/>
</dbReference>
<dbReference type="CDD" id="cd01948">
    <property type="entry name" value="EAL"/>
    <property type="match status" value="1"/>
</dbReference>
<dbReference type="Gene3D" id="3.30.70.270">
    <property type="match status" value="1"/>
</dbReference>
<dbReference type="InterPro" id="IPR000700">
    <property type="entry name" value="PAS-assoc_C"/>
</dbReference>
<dbReference type="InterPro" id="IPR000160">
    <property type="entry name" value="GGDEF_dom"/>
</dbReference>
<dbReference type="InterPro" id="IPR029787">
    <property type="entry name" value="Nucleotide_cyclase"/>
</dbReference>
<reference evidence="5" key="1">
    <citation type="journal article" date="2009" name="Environ. Microbiol.">
        <title>Contribution of mobile genetic elements to Desulfovibrio vulgaris genome plasticity.</title>
        <authorList>
            <person name="Walker C.B."/>
            <person name="Stolyar S."/>
            <person name="Chivian D."/>
            <person name="Pinel N."/>
            <person name="Gabster J.A."/>
            <person name="Dehal P.S."/>
            <person name="He Z."/>
            <person name="Yang Z.K."/>
            <person name="Yen H.C."/>
            <person name="Zhou J."/>
            <person name="Wall J.D."/>
            <person name="Hazen T.C."/>
            <person name="Arkin A.P."/>
            <person name="Stahl D.A."/>
        </authorList>
    </citation>
    <scope>NUCLEOTIDE SEQUENCE [LARGE SCALE GENOMIC DNA]</scope>
    <source>
        <strain evidence="5">DP4</strain>
    </source>
</reference>
<dbReference type="CDD" id="cd00130">
    <property type="entry name" value="PAS"/>
    <property type="match status" value="1"/>
</dbReference>
<dbReference type="NCBIfam" id="TIGR00254">
    <property type="entry name" value="GGDEF"/>
    <property type="match status" value="1"/>
</dbReference>
<dbReference type="Pfam" id="PF08447">
    <property type="entry name" value="PAS_3"/>
    <property type="match status" value="1"/>
</dbReference>
<dbReference type="InterPro" id="IPR001633">
    <property type="entry name" value="EAL_dom"/>
</dbReference>
<dbReference type="InterPro" id="IPR013655">
    <property type="entry name" value="PAS_fold_3"/>
</dbReference>
<accession>A0A0H3A5N3</accession>
<dbReference type="SMART" id="SM00086">
    <property type="entry name" value="PAC"/>
    <property type="match status" value="1"/>
</dbReference>
<feature type="domain" description="EAL" evidence="2">
    <location>
        <begin position="322"/>
        <end position="576"/>
    </location>
</feature>
<dbReference type="InterPro" id="IPR001610">
    <property type="entry name" value="PAC"/>
</dbReference>
<dbReference type="InterPro" id="IPR043128">
    <property type="entry name" value="Rev_trsase/Diguanyl_cyclase"/>
</dbReference>
<dbReference type="HOGENOM" id="CLU_000445_70_50_7"/>
<dbReference type="PROSITE" id="PS50883">
    <property type="entry name" value="EAL"/>
    <property type="match status" value="1"/>
</dbReference>
<feature type="domain" description="GGDEF" evidence="3">
    <location>
        <begin position="182"/>
        <end position="313"/>
    </location>
</feature>
<dbReference type="SMART" id="SM00267">
    <property type="entry name" value="GGDEF"/>
    <property type="match status" value="1"/>
</dbReference>
<evidence type="ECO:0000313" key="5">
    <source>
        <dbReference type="Proteomes" id="UP000009173"/>
    </source>
</evidence>
<organism evidence="4 5">
    <name type="scientific">Nitratidesulfovibrio vulgaris (strain DP4)</name>
    <name type="common">Desulfovibrio vulgaris</name>
    <dbReference type="NCBI Taxonomy" id="391774"/>
    <lineage>
        <taxon>Bacteria</taxon>
        <taxon>Pseudomonadati</taxon>
        <taxon>Thermodesulfobacteriota</taxon>
        <taxon>Desulfovibrionia</taxon>
        <taxon>Desulfovibrionales</taxon>
        <taxon>Desulfovibrionaceae</taxon>
        <taxon>Nitratidesulfovibrio</taxon>
    </lineage>
</organism>
<dbReference type="NCBIfam" id="TIGR00229">
    <property type="entry name" value="sensory_box"/>
    <property type="match status" value="1"/>
</dbReference>
<dbReference type="PANTHER" id="PTHR44757">
    <property type="entry name" value="DIGUANYLATE CYCLASE DGCP"/>
    <property type="match status" value="1"/>
</dbReference>
<dbReference type="SMART" id="SM00052">
    <property type="entry name" value="EAL"/>
    <property type="match status" value="1"/>
</dbReference>
<evidence type="ECO:0000259" key="2">
    <source>
        <dbReference type="PROSITE" id="PS50883"/>
    </source>
</evidence>
<dbReference type="SUPFAM" id="SSF141868">
    <property type="entry name" value="EAL domain-like"/>
    <property type="match status" value="1"/>
</dbReference>
<gene>
    <name evidence="4" type="ordered locus">Dvul_0313</name>
</gene>
<dbReference type="FunFam" id="3.20.20.450:FF:000001">
    <property type="entry name" value="Cyclic di-GMP phosphodiesterase yahA"/>
    <property type="match status" value="1"/>
</dbReference>
<evidence type="ECO:0000259" key="3">
    <source>
        <dbReference type="PROSITE" id="PS50887"/>
    </source>
</evidence>
<dbReference type="Gene3D" id="3.20.20.450">
    <property type="entry name" value="EAL domain"/>
    <property type="match status" value="1"/>
</dbReference>